<comment type="caution">
    <text evidence="17">The sequence shown here is derived from an EMBL/GenBank/DDBJ whole genome shotgun (WGS) entry which is preliminary data.</text>
</comment>
<dbReference type="Pfam" id="PF11789">
    <property type="entry name" value="zf-Nse"/>
    <property type="match status" value="1"/>
</dbReference>
<dbReference type="GO" id="GO:0008270">
    <property type="term" value="F:zinc ion binding"/>
    <property type="evidence" value="ECO:0007669"/>
    <property type="project" value="UniProtKB-KW"/>
</dbReference>
<gene>
    <name evidence="17" type="ORF">D0861_02039</name>
</gene>
<dbReference type="PANTHER" id="PTHR45618">
    <property type="entry name" value="MITOCHONDRIAL DICARBOXYLATE CARRIER-RELATED"/>
    <property type="match status" value="1"/>
</dbReference>
<reference evidence="17 18" key="1">
    <citation type="journal article" date="2018" name="BMC Genomics">
        <title>Genomic evidence for intraspecific hybridization in a clonal and extremely halotolerant yeast.</title>
        <authorList>
            <person name="Gostincar C."/>
            <person name="Stajich J.E."/>
            <person name="Zupancic J."/>
            <person name="Zalar P."/>
            <person name="Gunde-Cimerman N."/>
        </authorList>
    </citation>
    <scope>NUCLEOTIDE SEQUENCE [LARGE SCALE GENOMIC DNA]</scope>
    <source>
        <strain evidence="17 18">EXF-2788</strain>
    </source>
</reference>
<evidence type="ECO:0000256" key="1">
    <source>
        <dbReference type="ARBA" id="ARBA00004448"/>
    </source>
</evidence>
<evidence type="ECO:0000256" key="6">
    <source>
        <dbReference type="ARBA" id="ARBA00022737"/>
    </source>
</evidence>
<feature type="compositionally biased region" description="Acidic residues" evidence="15">
    <location>
        <begin position="683"/>
        <end position="693"/>
    </location>
</feature>
<dbReference type="Gene3D" id="1.50.40.10">
    <property type="entry name" value="Mitochondrial carrier domain"/>
    <property type="match status" value="1"/>
</dbReference>
<dbReference type="GO" id="GO:0055085">
    <property type="term" value="P:transmembrane transport"/>
    <property type="evidence" value="ECO:0007669"/>
    <property type="project" value="InterPro"/>
</dbReference>
<dbReference type="SUPFAM" id="SSF103506">
    <property type="entry name" value="Mitochondrial carrier"/>
    <property type="match status" value="1"/>
</dbReference>
<dbReference type="Gene3D" id="3.30.40.10">
    <property type="entry name" value="Zinc/RING finger domain, C3HC4 (zinc finger)"/>
    <property type="match status" value="1"/>
</dbReference>
<feature type="region of interest" description="Disordered" evidence="15">
    <location>
        <begin position="353"/>
        <end position="410"/>
    </location>
</feature>
<feature type="region of interest" description="Disordered" evidence="15">
    <location>
        <begin position="782"/>
        <end position="865"/>
    </location>
</feature>
<evidence type="ECO:0000256" key="9">
    <source>
        <dbReference type="ARBA" id="ARBA00022833"/>
    </source>
</evidence>
<dbReference type="InterPro" id="IPR013083">
    <property type="entry name" value="Znf_RING/FYVE/PHD"/>
</dbReference>
<dbReference type="InterPro" id="IPR018108">
    <property type="entry name" value="MCP_transmembrane"/>
</dbReference>
<comment type="similarity">
    <text evidence="2">Belongs to the mitochondrial carrier (TC 2.A.29) family.</text>
</comment>
<comment type="subcellular location">
    <subcellularLocation>
        <location evidence="1">Mitochondrion inner membrane</location>
        <topology evidence="1">Multi-pass membrane protein</topology>
    </subcellularLocation>
</comment>
<evidence type="ECO:0000256" key="15">
    <source>
        <dbReference type="SAM" id="MobiDB-lite"/>
    </source>
</evidence>
<feature type="compositionally biased region" description="Basic and acidic residues" evidence="15">
    <location>
        <begin position="474"/>
        <end position="491"/>
    </location>
</feature>
<evidence type="ECO:0000256" key="3">
    <source>
        <dbReference type="ARBA" id="ARBA00022448"/>
    </source>
</evidence>
<feature type="compositionally biased region" description="Acidic residues" evidence="15">
    <location>
        <begin position="809"/>
        <end position="818"/>
    </location>
</feature>
<proteinExistence type="inferred from homology"/>
<dbReference type="InterPro" id="IPR004181">
    <property type="entry name" value="Znf_MIZ"/>
</dbReference>
<evidence type="ECO:0000313" key="18">
    <source>
        <dbReference type="Proteomes" id="UP000268823"/>
    </source>
</evidence>
<keyword evidence="7 14" id="KW-0863">Zinc-finger</keyword>
<keyword evidence="3" id="KW-0813">Transport</keyword>
<keyword evidence="10" id="KW-1133">Transmembrane helix</keyword>
<dbReference type="OrthoDB" id="756301at2759"/>
<dbReference type="VEuPathDB" id="FungiDB:BTJ68_07786"/>
<evidence type="ECO:0000256" key="4">
    <source>
        <dbReference type="ARBA" id="ARBA00022692"/>
    </source>
</evidence>
<feature type="compositionally biased region" description="Polar residues" evidence="15">
    <location>
        <begin position="374"/>
        <end position="392"/>
    </location>
</feature>
<dbReference type="VEuPathDB" id="FungiDB:BTJ68_07787"/>
<evidence type="ECO:0000256" key="7">
    <source>
        <dbReference type="ARBA" id="ARBA00022771"/>
    </source>
</evidence>
<keyword evidence="9" id="KW-0862">Zinc</keyword>
<keyword evidence="6" id="KW-0677">Repeat</keyword>
<feature type="repeat" description="Solcar" evidence="13">
    <location>
        <begin position="250"/>
        <end position="340"/>
    </location>
</feature>
<dbReference type="Proteomes" id="UP000268823">
    <property type="component" value="Unassembled WGS sequence"/>
</dbReference>
<feature type="compositionally biased region" description="Acidic residues" evidence="15">
    <location>
        <begin position="571"/>
        <end position="586"/>
    </location>
</feature>
<dbReference type="AlphaFoldDB" id="A0A3M7FWK8"/>
<accession>A0A3M7FWK8</accession>
<feature type="compositionally biased region" description="Polar residues" evidence="15">
    <location>
        <begin position="549"/>
        <end position="559"/>
    </location>
</feature>
<feature type="domain" description="SP-RING-type" evidence="16">
    <location>
        <begin position="692"/>
        <end position="775"/>
    </location>
</feature>
<keyword evidence="11" id="KW-0496">Mitochondrion</keyword>
<dbReference type="FunFam" id="1.50.40.10:FF:000009">
    <property type="entry name" value="Mitochondrial 2-oxoglutarate/malate carrier protein"/>
    <property type="match status" value="1"/>
</dbReference>
<feature type="region of interest" description="Disordered" evidence="15">
    <location>
        <begin position="549"/>
        <end position="600"/>
    </location>
</feature>
<protein>
    <recommendedName>
        <fullName evidence="16">SP-RING-type domain-containing protein</fullName>
    </recommendedName>
</protein>
<evidence type="ECO:0000256" key="8">
    <source>
        <dbReference type="ARBA" id="ARBA00022792"/>
    </source>
</evidence>
<dbReference type="InterPro" id="IPR002067">
    <property type="entry name" value="MCP"/>
</dbReference>
<feature type="repeat" description="Solcar" evidence="13">
    <location>
        <begin position="51"/>
        <end position="140"/>
    </location>
</feature>
<evidence type="ECO:0000256" key="11">
    <source>
        <dbReference type="ARBA" id="ARBA00023128"/>
    </source>
</evidence>
<dbReference type="SUPFAM" id="SSF57850">
    <property type="entry name" value="RING/U-box"/>
    <property type="match status" value="1"/>
</dbReference>
<dbReference type="Pfam" id="PF00153">
    <property type="entry name" value="Mito_carr"/>
    <property type="match status" value="3"/>
</dbReference>
<evidence type="ECO:0000313" key="17">
    <source>
        <dbReference type="EMBL" id="RMY93255.1"/>
    </source>
</evidence>
<feature type="repeat" description="Solcar" evidence="13">
    <location>
        <begin position="152"/>
        <end position="243"/>
    </location>
</feature>
<dbReference type="EMBL" id="QWIR01000022">
    <property type="protein sequence ID" value="RMY93255.1"/>
    <property type="molecule type" value="Genomic_DNA"/>
</dbReference>
<keyword evidence="12 13" id="KW-0472">Membrane</keyword>
<evidence type="ECO:0000256" key="12">
    <source>
        <dbReference type="ARBA" id="ARBA00023136"/>
    </source>
</evidence>
<dbReference type="PROSITE" id="PS51044">
    <property type="entry name" value="ZF_SP_RING"/>
    <property type="match status" value="1"/>
</dbReference>
<name>A0A3M7FWK8_HORWE</name>
<dbReference type="GO" id="GO:0005743">
    <property type="term" value="C:mitochondrial inner membrane"/>
    <property type="evidence" value="ECO:0007669"/>
    <property type="project" value="UniProtKB-SubCell"/>
</dbReference>
<dbReference type="PROSITE" id="PS50920">
    <property type="entry name" value="SOLCAR"/>
    <property type="match status" value="3"/>
</dbReference>
<evidence type="ECO:0000256" key="5">
    <source>
        <dbReference type="ARBA" id="ARBA00022723"/>
    </source>
</evidence>
<dbReference type="InterPro" id="IPR050391">
    <property type="entry name" value="Mito_Metabolite_Transporter"/>
</dbReference>
<organism evidence="17 18">
    <name type="scientific">Hortaea werneckii</name>
    <name type="common">Black yeast</name>
    <name type="synonym">Cladosporium werneckii</name>
    <dbReference type="NCBI Taxonomy" id="91943"/>
    <lineage>
        <taxon>Eukaryota</taxon>
        <taxon>Fungi</taxon>
        <taxon>Dikarya</taxon>
        <taxon>Ascomycota</taxon>
        <taxon>Pezizomycotina</taxon>
        <taxon>Dothideomycetes</taxon>
        <taxon>Dothideomycetidae</taxon>
        <taxon>Mycosphaerellales</taxon>
        <taxon>Teratosphaeriaceae</taxon>
        <taxon>Hortaea</taxon>
    </lineage>
</organism>
<keyword evidence="4 13" id="KW-0812">Transmembrane</keyword>
<evidence type="ECO:0000259" key="16">
    <source>
        <dbReference type="PROSITE" id="PS51044"/>
    </source>
</evidence>
<dbReference type="CDD" id="cd16651">
    <property type="entry name" value="SPL-RING_NSE2"/>
    <property type="match status" value="1"/>
</dbReference>
<feature type="compositionally biased region" description="Polar residues" evidence="15">
    <location>
        <begin position="353"/>
        <end position="364"/>
    </location>
</feature>
<evidence type="ECO:0000256" key="10">
    <source>
        <dbReference type="ARBA" id="ARBA00022989"/>
    </source>
</evidence>
<keyword evidence="8" id="KW-0999">Mitochondrion inner membrane</keyword>
<dbReference type="InterPro" id="IPR023395">
    <property type="entry name" value="MCP_dom_sf"/>
</dbReference>
<dbReference type="PRINTS" id="PR00926">
    <property type="entry name" value="MITOCARRIER"/>
</dbReference>
<feature type="region of interest" description="Disordered" evidence="15">
    <location>
        <begin position="658"/>
        <end position="693"/>
    </location>
</feature>
<evidence type="ECO:0000256" key="2">
    <source>
        <dbReference type="ARBA" id="ARBA00006375"/>
    </source>
</evidence>
<evidence type="ECO:0000256" key="13">
    <source>
        <dbReference type="PROSITE-ProRule" id="PRU00282"/>
    </source>
</evidence>
<keyword evidence="5" id="KW-0479">Metal-binding</keyword>
<feature type="compositionally biased region" description="Polar residues" evidence="15">
    <location>
        <begin position="591"/>
        <end position="600"/>
    </location>
</feature>
<feature type="region of interest" description="Disordered" evidence="15">
    <location>
        <begin position="474"/>
        <end position="496"/>
    </location>
</feature>
<evidence type="ECO:0000256" key="14">
    <source>
        <dbReference type="PROSITE-ProRule" id="PRU00452"/>
    </source>
</evidence>
<sequence length="865" mass="94956">MSSIVPPQVEAAKERTQAAITSAKDATSSGIQKAREDPQAAKKDFLHSSLMRAALPFLNGGAAGMVATTVIQPVDMIKVRLQLAGEGVKTGPRPTPASVTKDIIASGKIMDLYTGLSAGLLRQAVYTTARIGFFETFMKALGKRADEQGRKIGFKERASAGLMAGGLAAMAGNPADLALVRMQSDGLKPLAQRANYRGVGDALSSIARNEGVLRLWAGAYPTVVRAMALNFGQLAFFSEAKARLQDTSLGPRAQTLTASAVAGFFASFFSLPFDFVKTRLQKQSKGPDGKLPYKGMFDCFGKVMREEGPLRFYRGFSTYYVRIAPHAMVTLIVADYLNFLTNKVRLTMATRMRQSTEAATPHSSRNPRDAQASRFRQSTTGSTPQPSRQGASETPGGRTRPSMTQAATRDVRRLPEYELPMFPMNQAAQRQLAALAKSSSLKNLDGDLKAALGAVSGAALAINDRFHEKEEFASEFRKRKRKDIEQGRQPEEGEEQIDVDANIEELRKKVDGMTQRMDEKMQKLIDAQHEVKGIKDSLVSTVEDAQRFASTQASTQNLRSQRRTRQTVGFDGEEAEEDLDEEEEYPEINPTDPTNATQGAKSMKDAFITRHDDAKTRYQSHNRAERYAENNDYISFRKLVHDARYPSGEVQLPHARTWFPAGDMPAPGITARPTSTRRNGAAGDEEDGDEEEDDDLAIAREQISTKCPLTLREFEDPITSKKCNHSFERTGILEFIGGNRNGQAQCPVSGCREMLRKSDLEVDRVIVRQIKRIQRARVLEENGSGGFEDDDEDDAGRGNGLTQRNAAVIDDEDEDAEDVDKVLGSQPAPRIKGEPRSTLDGRFAPPPQASLQPIDLGESSGEESG</sequence>